<protein>
    <recommendedName>
        <fullName evidence="3">LPP20 lipoprotein</fullName>
    </recommendedName>
</protein>
<evidence type="ECO:0000313" key="1">
    <source>
        <dbReference type="EMBL" id="SHK88990.1"/>
    </source>
</evidence>
<accession>A0A1M6W5E2</accession>
<reference evidence="1 2" key="1">
    <citation type="submission" date="2016-11" db="EMBL/GenBank/DDBJ databases">
        <authorList>
            <person name="Jaros S."/>
            <person name="Januszkiewicz K."/>
            <person name="Wedrychowicz H."/>
        </authorList>
    </citation>
    <scope>NUCLEOTIDE SEQUENCE [LARGE SCALE GENOMIC DNA]</scope>
    <source>
        <strain evidence="1 2">KHT3</strain>
    </source>
</reference>
<evidence type="ECO:0008006" key="3">
    <source>
        <dbReference type="Google" id="ProtNLM"/>
    </source>
</evidence>
<sequence>MRKLLFAILLIFPVIVMAQNWDYIRESGEYYYGVGYGSNEEEASERAIADLVSMIATNVSTEFQYLMDEQNTNGQLEHKSRVHNCINTYSNSTLMNVEKWVVGKEPNIQVRRYIKRSEMAKIYEDRETKARDMVKIADEALRKSKIDMALQYYYWAYSLVRSVQRPTMVRDAEGNVLVNWIPLKIESILSDISVKFDKRDGDCVDLLFYYNDSPVSSLEFTYSDGRTDCLGSAKDGRGMIEMIPGYKTDTYHINIEYEYKGQARGDAEMQSVLGVISKKIFKNAEILVKEDAKAETTQATPVMTGVNLMPSEQQVVQKKDDYVDIIAKVAETIRTKNYSGAYKYFTLDGLEMYNKLITYGTGRIVGTPNIKYFKGANGNVVARGLQMSFSFKSGTKKTFVEDVVFTFDKDKKIKNVAFGLGDIAENDILCKYAPGWKDETRELIMEFMESYKTAYCLKRLDYIRSIFADDAIIIIGNVARPRSKQASNQERPVSLEGQNVIRYNRYSKDEYLRNLERCFKRNEFINIRFSNNEVQWLEKYDKEELFAIQIGQEYNSTTYGDKGYLFLLVDMTDHDSPQIKIRTWQPNEVAMDKLYNAGNFYRE</sequence>
<dbReference type="OrthoDB" id="1030920at2"/>
<dbReference type="AlphaFoldDB" id="A0A1M6W5E2"/>
<dbReference type="Proteomes" id="UP000184130">
    <property type="component" value="Unassembled WGS sequence"/>
</dbReference>
<name>A0A1M6W5E2_XYLRU</name>
<evidence type="ECO:0000313" key="2">
    <source>
        <dbReference type="Proteomes" id="UP000184130"/>
    </source>
</evidence>
<dbReference type="Gene3D" id="3.10.28.20">
    <property type="entry name" value="Acetamidase/Formamidase-like domains"/>
    <property type="match status" value="1"/>
</dbReference>
<gene>
    <name evidence="1" type="ORF">SAMN05216463_11566</name>
</gene>
<dbReference type="EMBL" id="FRBD01000015">
    <property type="protein sequence ID" value="SHK88990.1"/>
    <property type="molecule type" value="Genomic_DNA"/>
</dbReference>
<proteinExistence type="predicted"/>
<organism evidence="1 2">
    <name type="scientific">Xylanibacter ruminicola</name>
    <name type="common">Prevotella ruminicola</name>
    <dbReference type="NCBI Taxonomy" id="839"/>
    <lineage>
        <taxon>Bacteria</taxon>
        <taxon>Pseudomonadati</taxon>
        <taxon>Bacteroidota</taxon>
        <taxon>Bacteroidia</taxon>
        <taxon>Bacteroidales</taxon>
        <taxon>Prevotellaceae</taxon>
        <taxon>Xylanibacter</taxon>
    </lineage>
</organism>
<dbReference type="RefSeq" id="WP_139261561.1">
    <property type="nucleotide sequence ID" value="NZ_FRBD01000015.1"/>
</dbReference>